<proteinExistence type="predicted"/>
<dbReference type="EMBL" id="JAJFAZ020000002">
    <property type="protein sequence ID" value="KAI5343067.1"/>
    <property type="molecule type" value="Genomic_DNA"/>
</dbReference>
<dbReference type="AlphaFoldDB" id="A0AAD4WJ83"/>
<evidence type="ECO:0000313" key="3">
    <source>
        <dbReference type="Proteomes" id="UP001054821"/>
    </source>
</evidence>
<sequence>MSSLQGSKAKCSFWEENQNCHNSPSLLEWTLNGNINRVHLRQLLQQKHPSATHGEPPLREHSYPAERYFQPTLPNSKVCVDNNEDSRIPYQNSCPTPATHGEPAVASDASF</sequence>
<reference evidence="2 3" key="1">
    <citation type="journal article" date="2022" name="G3 (Bethesda)">
        <title>Whole-genome sequence and methylome profiling of the almond [Prunus dulcis (Mill.) D.A. Webb] cultivar 'Nonpareil'.</title>
        <authorList>
            <person name="D'Amico-Willman K.M."/>
            <person name="Ouma W.Z."/>
            <person name="Meulia T."/>
            <person name="Sideli G.M."/>
            <person name="Gradziel T.M."/>
            <person name="Fresnedo-Ramirez J."/>
        </authorList>
    </citation>
    <scope>NUCLEOTIDE SEQUENCE [LARGE SCALE GENOMIC DNA]</scope>
    <source>
        <strain evidence="2">Clone GOH B32 T37-40</strain>
    </source>
</reference>
<accession>A0AAD4WJ83</accession>
<evidence type="ECO:0000313" key="2">
    <source>
        <dbReference type="EMBL" id="KAI5343067.1"/>
    </source>
</evidence>
<gene>
    <name evidence="2" type="ORF">L3X38_010943</name>
</gene>
<name>A0AAD4WJ83_PRUDU</name>
<protein>
    <submittedName>
        <fullName evidence="2">Uncharacterized protein</fullName>
    </submittedName>
</protein>
<feature type="region of interest" description="Disordered" evidence="1">
    <location>
        <begin position="81"/>
        <end position="111"/>
    </location>
</feature>
<comment type="caution">
    <text evidence="2">The sequence shown here is derived from an EMBL/GenBank/DDBJ whole genome shotgun (WGS) entry which is preliminary data.</text>
</comment>
<dbReference type="Proteomes" id="UP001054821">
    <property type="component" value="Chromosome 2"/>
</dbReference>
<organism evidence="2 3">
    <name type="scientific">Prunus dulcis</name>
    <name type="common">Almond</name>
    <name type="synonym">Amygdalus dulcis</name>
    <dbReference type="NCBI Taxonomy" id="3755"/>
    <lineage>
        <taxon>Eukaryota</taxon>
        <taxon>Viridiplantae</taxon>
        <taxon>Streptophyta</taxon>
        <taxon>Embryophyta</taxon>
        <taxon>Tracheophyta</taxon>
        <taxon>Spermatophyta</taxon>
        <taxon>Magnoliopsida</taxon>
        <taxon>eudicotyledons</taxon>
        <taxon>Gunneridae</taxon>
        <taxon>Pentapetalae</taxon>
        <taxon>rosids</taxon>
        <taxon>fabids</taxon>
        <taxon>Rosales</taxon>
        <taxon>Rosaceae</taxon>
        <taxon>Amygdaloideae</taxon>
        <taxon>Amygdaleae</taxon>
        <taxon>Prunus</taxon>
    </lineage>
</organism>
<evidence type="ECO:0000256" key="1">
    <source>
        <dbReference type="SAM" id="MobiDB-lite"/>
    </source>
</evidence>
<keyword evidence="3" id="KW-1185">Reference proteome</keyword>